<comment type="caution">
    <text evidence="6">The sequence shown here is derived from an EMBL/GenBank/DDBJ whole genome shotgun (WGS) entry which is preliminary data.</text>
</comment>
<dbReference type="SMART" id="SM00382">
    <property type="entry name" value="AAA"/>
    <property type="match status" value="1"/>
</dbReference>
<comment type="function">
    <text evidence="4">Involved in beta-(1--&gt;2)glucan export. Transmembrane domains (TMD) form a pore in the inner membrane and the ATP-binding domain (NBD) is responsible for energy generation.</text>
</comment>
<evidence type="ECO:0000256" key="3">
    <source>
        <dbReference type="ARBA" id="ARBA00022840"/>
    </source>
</evidence>
<evidence type="ECO:0000259" key="5">
    <source>
        <dbReference type="PROSITE" id="PS50893"/>
    </source>
</evidence>
<proteinExistence type="predicted"/>
<dbReference type="CDD" id="cd03219">
    <property type="entry name" value="ABC_Mj1267_LivG_branched"/>
    <property type="match status" value="1"/>
</dbReference>
<evidence type="ECO:0000313" key="6">
    <source>
        <dbReference type="EMBL" id="TYL98845.1"/>
    </source>
</evidence>
<dbReference type="PANTHER" id="PTHR45772:SF2">
    <property type="entry name" value="ABC TRANSPORTER ATP-BINDING PROTEIN"/>
    <property type="match status" value="1"/>
</dbReference>
<evidence type="ECO:0000256" key="2">
    <source>
        <dbReference type="ARBA" id="ARBA00022741"/>
    </source>
</evidence>
<protein>
    <submittedName>
        <fullName evidence="6">ABC transporter ATP-binding protein</fullName>
    </submittedName>
</protein>
<accession>A0A5D3KML2</accession>
<dbReference type="Proteomes" id="UP000324758">
    <property type="component" value="Unassembled WGS sequence"/>
</dbReference>
<keyword evidence="7" id="KW-1185">Reference proteome</keyword>
<evidence type="ECO:0000256" key="1">
    <source>
        <dbReference type="ARBA" id="ARBA00022448"/>
    </source>
</evidence>
<dbReference type="AlphaFoldDB" id="A0A5D3KML2"/>
<dbReference type="GO" id="GO:0005524">
    <property type="term" value="F:ATP binding"/>
    <property type="evidence" value="ECO:0007669"/>
    <property type="project" value="UniProtKB-KW"/>
</dbReference>
<dbReference type="OrthoDB" id="9806149at2"/>
<dbReference type="InterPro" id="IPR003593">
    <property type="entry name" value="AAA+_ATPase"/>
</dbReference>
<keyword evidence="3 6" id="KW-0067">ATP-binding</keyword>
<keyword evidence="2" id="KW-0547">Nucleotide-binding</keyword>
<organism evidence="6 7">
    <name type="scientific">Bradyrhizobium rifense</name>
    <dbReference type="NCBI Taxonomy" id="515499"/>
    <lineage>
        <taxon>Bacteria</taxon>
        <taxon>Pseudomonadati</taxon>
        <taxon>Pseudomonadota</taxon>
        <taxon>Alphaproteobacteria</taxon>
        <taxon>Hyphomicrobiales</taxon>
        <taxon>Nitrobacteraceae</taxon>
        <taxon>Bradyrhizobium</taxon>
    </lineage>
</organism>
<reference evidence="6 7" key="1">
    <citation type="submission" date="2019-08" db="EMBL/GenBank/DDBJ databases">
        <title>Bradyrhizobium hipponensis sp. nov., a rhizobium isolated from a Lupinus angustifolius root nodule in Tunisia.</title>
        <authorList>
            <person name="Off K."/>
            <person name="Rejili M."/>
            <person name="Mars M."/>
            <person name="Brachmann A."/>
            <person name="Marin M."/>
        </authorList>
    </citation>
    <scope>NUCLEOTIDE SEQUENCE [LARGE SCALE GENOMIC DNA]</scope>
    <source>
        <strain evidence="6 7">CTAW71</strain>
    </source>
</reference>
<dbReference type="PROSITE" id="PS50893">
    <property type="entry name" value="ABC_TRANSPORTER_2"/>
    <property type="match status" value="1"/>
</dbReference>
<dbReference type="Pfam" id="PF12399">
    <property type="entry name" value="BCA_ABC_TP_C"/>
    <property type="match status" value="1"/>
</dbReference>
<dbReference type="InterPro" id="IPR027417">
    <property type="entry name" value="P-loop_NTPase"/>
</dbReference>
<dbReference type="SUPFAM" id="SSF52540">
    <property type="entry name" value="P-loop containing nucleoside triphosphate hydrolases"/>
    <property type="match status" value="1"/>
</dbReference>
<gene>
    <name evidence="6" type="ORF">FXB40_04805</name>
</gene>
<dbReference type="PANTHER" id="PTHR45772">
    <property type="entry name" value="CONSERVED COMPONENT OF ABC TRANSPORTER FOR NATURAL AMINO ACIDS-RELATED"/>
    <property type="match status" value="1"/>
</dbReference>
<dbReference type="EMBL" id="VSSS01000010">
    <property type="protein sequence ID" value="TYL98845.1"/>
    <property type="molecule type" value="Genomic_DNA"/>
</dbReference>
<sequence length="251" mass="27497">MTDPVLFTQGLCKSFGALRVTNNLDLRIEAGARHALIGPNGAGKSTLVNLLTGVLKPSSGRVWLNGEDITRLPAAERVWKGLSRTFQVSTIFPRLTAFEAVVLAVCRRERLLRNPSRLLSGCKPQAEEAWDFLGRFGLTGVADRQMGELAYGQQRLTEIVLALAARPKVLLLDEPAAGVPAQDSEALFSAIENLPRDVAVLFIEHDMELVFRFAEKITVLVAGESFREGVPAEIASDPDVRRVYLGDEDDE</sequence>
<evidence type="ECO:0000313" key="7">
    <source>
        <dbReference type="Proteomes" id="UP000324758"/>
    </source>
</evidence>
<evidence type="ECO:0000256" key="4">
    <source>
        <dbReference type="ARBA" id="ARBA00024722"/>
    </source>
</evidence>
<dbReference type="GO" id="GO:0005886">
    <property type="term" value="C:plasma membrane"/>
    <property type="evidence" value="ECO:0007669"/>
    <property type="project" value="TreeGrafter"/>
</dbReference>
<dbReference type="RefSeq" id="WP_148771047.1">
    <property type="nucleotide sequence ID" value="NZ_VSSS01000010.1"/>
</dbReference>
<dbReference type="InterPro" id="IPR051120">
    <property type="entry name" value="ABC_AA/LPS_Transport"/>
</dbReference>
<dbReference type="Gene3D" id="3.40.50.300">
    <property type="entry name" value="P-loop containing nucleotide triphosphate hydrolases"/>
    <property type="match status" value="1"/>
</dbReference>
<dbReference type="InterPro" id="IPR032823">
    <property type="entry name" value="BCA_ABC_TP_C"/>
</dbReference>
<dbReference type="GO" id="GO:0016887">
    <property type="term" value="F:ATP hydrolysis activity"/>
    <property type="evidence" value="ECO:0007669"/>
    <property type="project" value="InterPro"/>
</dbReference>
<keyword evidence="1" id="KW-0813">Transport</keyword>
<dbReference type="Pfam" id="PF00005">
    <property type="entry name" value="ABC_tran"/>
    <property type="match status" value="1"/>
</dbReference>
<feature type="domain" description="ABC transporter" evidence="5">
    <location>
        <begin position="6"/>
        <end position="247"/>
    </location>
</feature>
<name>A0A5D3KML2_9BRAD</name>
<dbReference type="InterPro" id="IPR003439">
    <property type="entry name" value="ABC_transporter-like_ATP-bd"/>
</dbReference>